<dbReference type="Gene3D" id="3.40.50.720">
    <property type="entry name" value="NAD(P)-binding Rossmann-like Domain"/>
    <property type="match status" value="1"/>
</dbReference>
<dbReference type="PANTHER" id="PTHR24320:SF274">
    <property type="entry name" value="CHAIN DEHYDROGENASE, PUTATIVE (AFU_ORTHOLOGUE AFUA_4G00440)-RELATED"/>
    <property type="match status" value="1"/>
</dbReference>
<evidence type="ECO:0000313" key="3">
    <source>
        <dbReference type="EMBL" id="HIY92480.1"/>
    </source>
</evidence>
<dbReference type="EMBL" id="DXCM01000035">
    <property type="protein sequence ID" value="HIY92480.1"/>
    <property type="molecule type" value="Genomic_DNA"/>
</dbReference>
<dbReference type="Proteomes" id="UP000824013">
    <property type="component" value="Unassembled WGS sequence"/>
</dbReference>
<dbReference type="Pfam" id="PF00106">
    <property type="entry name" value="adh_short"/>
    <property type="match status" value="1"/>
</dbReference>
<comment type="caution">
    <text evidence="3">The sequence shown here is derived from an EMBL/GenBank/DDBJ whole genome shotgun (WGS) entry which is preliminary data.</text>
</comment>
<dbReference type="PANTHER" id="PTHR24320">
    <property type="entry name" value="RETINOL DEHYDROGENASE"/>
    <property type="match status" value="1"/>
</dbReference>
<reference evidence="3" key="2">
    <citation type="submission" date="2021-04" db="EMBL/GenBank/DDBJ databases">
        <authorList>
            <person name="Gilroy R."/>
        </authorList>
    </citation>
    <scope>NUCLEOTIDE SEQUENCE</scope>
    <source>
        <strain evidence="3">3204</strain>
    </source>
</reference>
<dbReference type="SUPFAM" id="SSF51735">
    <property type="entry name" value="NAD(P)-binding Rossmann-fold domains"/>
    <property type="match status" value="1"/>
</dbReference>
<dbReference type="InterPro" id="IPR002347">
    <property type="entry name" value="SDR_fam"/>
</dbReference>
<sequence>MVKILITGSSTGLGALAAMDLLAQHNDVVLHARNQERAEAALKRNPMASGVLIGDLSKLSDIRSIAQQANQIDSFDVVIHNAGVNSSNSMLTSTVNIMAPYMLTGLMNRPKRLIYVSSGMHRGASLDIENLESTVDYSGSKLALLMLMKYVSNRWTNTIVNAVDPGWVPTRMGGSAANDDLKQGYSSQVWLATGNDSQALKTGNYYYHKSLSRYDQRVDNQSLQRELIQKLETLTDVKF</sequence>
<dbReference type="PRINTS" id="PR00081">
    <property type="entry name" value="GDHRDH"/>
</dbReference>
<protein>
    <submittedName>
        <fullName evidence="3">SDR family NAD(P)-dependent oxidoreductase</fullName>
    </submittedName>
</protein>
<dbReference type="AlphaFoldDB" id="A0A9D1ZMI0"/>
<keyword evidence="2" id="KW-0560">Oxidoreductase</keyword>
<comment type="similarity">
    <text evidence="1">Belongs to the short-chain dehydrogenases/reductases (SDR) family.</text>
</comment>
<accession>A0A9D1ZMI0</accession>
<name>A0A9D1ZMI0_9LACO</name>
<gene>
    <name evidence="3" type="ORF">H9820_05990</name>
</gene>
<dbReference type="InterPro" id="IPR036291">
    <property type="entry name" value="NAD(P)-bd_dom_sf"/>
</dbReference>
<evidence type="ECO:0000256" key="2">
    <source>
        <dbReference type="ARBA" id="ARBA00023002"/>
    </source>
</evidence>
<proteinExistence type="inferred from homology"/>
<organism evidence="3 4">
    <name type="scientific">Candidatus Companilactobacillus pullicola</name>
    <dbReference type="NCBI Taxonomy" id="2838523"/>
    <lineage>
        <taxon>Bacteria</taxon>
        <taxon>Bacillati</taxon>
        <taxon>Bacillota</taxon>
        <taxon>Bacilli</taxon>
        <taxon>Lactobacillales</taxon>
        <taxon>Lactobacillaceae</taxon>
        <taxon>Companilactobacillus</taxon>
    </lineage>
</organism>
<reference evidence="3" key="1">
    <citation type="journal article" date="2021" name="PeerJ">
        <title>Extensive microbial diversity within the chicken gut microbiome revealed by metagenomics and culture.</title>
        <authorList>
            <person name="Gilroy R."/>
            <person name="Ravi A."/>
            <person name="Getino M."/>
            <person name="Pursley I."/>
            <person name="Horton D.L."/>
            <person name="Alikhan N.F."/>
            <person name="Baker D."/>
            <person name="Gharbi K."/>
            <person name="Hall N."/>
            <person name="Watson M."/>
            <person name="Adriaenssens E.M."/>
            <person name="Foster-Nyarko E."/>
            <person name="Jarju S."/>
            <person name="Secka A."/>
            <person name="Antonio M."/>
            <person name="Oren A."/>
            <person name="Chaudhuri R.R."/>
            <person name="La Ragione R."/>
            <person name="Hildebrand F."/>
            <person name="Pallen M.J."/>
        </authorList>
    </citation>
    <scope>NUCLEOTIDE SEQUENCE</scope>
    <source>
        <strain evidence="3">3204</strain>
    </source>
</reference>
<dbReference type="GO" id="GO:0016491">
    <property type="term" value="F:oxidoreductase activity"/>
    <property type="evidence" value="ECO:0007669"/>
    <property type="project" value="UniProtKB-KW"/>
</dbReference>
<evidence type="ECO:0000313" key="4">
    <source>
        <dbReference type="Proteomes" id="UP000824013"/>
    </source>
</evidence>
<evidence type="ECO:0000256" key="1">
    <source>
        <dbReference type="ARBA" id="ARBA00006484"/>
    </source>
</evidence>